<gene>
    <name evidence="1" type="ORF">GUJ93_ZPchr0001g31850</name>
</gene>
<dbReference type="AlphaFoldDB" id="A0A8J5RIL4"/>
<dbReference type="EMBL" id="JAAALK010000288">
    <property type="protein sequence ID" value="KAG8054161.1"/>
    <property type="molecule type" value="Genomic_DNA"/>
</dbReference>
<organism evidence="1 2">
    <name type="scientific">Zizania palustris</name>
    <name type="common">Northern wild rice</name>
    <dbReference type="NCBI Taxonomy" id="103762"/>
    <lineage>
        <taxon>Eukaryota</taxon>
        <taxon>Viridiplantae</taxon>
        <taxon>Streptophyta</taxon>
        <taxon>Embryophyta</taxon>
        <taxon>Tracheophyta</taxon>
        <taxon>Spermatophyta</taxon>
        <taxon>Magnoliopsida</taxon>
        <taxon>Liliopsida</taxon>
        <taxon>Poales</taxon>
        <taxon>Poaceae</taxon>
        <taxon>BOP clade</taxon>
        <taxon>Oryzoideae</taxon>
        <taxon>Oryzeae</taxon>
        <taxon>Zizaniinae</taxon>
        <taxon>Zizania</taxon>
    </lineage>
</organism>
<sequence length="145" mass="15975">MAVWVGLAKSNVPPQAPSLVGFSTPAILPNFDELQMSLACLTESQLHPILLRLKHRGFWPPQLRPCGLRAAIVRALIELELVKSSALFHKQKSLQRPKSLVGHKRSAWISQERKTSSKSCGWLSFSVSVVSLGYRPCLCSIVVGC</sequence>
<accession>A0A8J5RIL4</accession>
<evidence type="ECO:0000313" key="2">
    <source>
        <dbReference type="Proteomes" id="UP000729402"/>
    </source>
</evidence>
<comment type="caution">
    <text evidence="1">The sequence shown here is derived from an EMBL/GenBank/DDBJ whole genome shotgun (WGS) entry which is preliminary data.</text>
</comment>
<keyword evidence="2" id="KW-1185">Reference proteome</keyword>
<proteinExistence type="predicted"/>
<dbReference type="Proteomes" id="UP000729402">
    <property type="component" value="Unassembled WGS sequence"/>
</dbReference>
<evidence type="ECO:0000313" key="1">
    <source>
        <dbReference type="EMBL" id="KAG8054161.1"/>
    </source>
</evidence>
<name>A0A8J5RIL4_ZIZPA</name>
<reference evidence="1" key="2">
    <citation type="submission" date="2021-02" db="EMBL/GenBank/DDBJ databases">
        <authorList>
            <person name="Kimball J.A."/>
            <person name="Haas M.W."/>
            <person name="Macchietto M."/>
            <person name="Kono T."/>
            <person name="Duquette J."/>
            <person name="Shao M."/>
        </authorList>
    </citation>
    <scope>NUCLEOTIDE SEQUENCE</scope>
    <source>
        <tissue evidence="1">Fresh leaf tissue</tissue>
    </source>
</reference>
<reference evidence="1" key="1">
    <citation type="journal article" date="2021" name="bioRxiv">
        <title>Whole Genome Assembly and Annotation of Northern Wild Rice, Zizania palustris L., Supports a Whole Genome Duplication in the Zizania Genus.</title>
        <authorList>
            <person name="Haas M."/>
            <person name="Kono T."/>
            <person name="Macchietto M."/>
            <person name="Millas R."/>
            <person name="McGilp L."/>
            <person name="Shao M."/>
            <person name="Duquette J."/>
            <person name="Hirsch C.N."/>
            <person name="Kimball J."/>
        </authorList>
    </citation>
    <scope>NUCLEOTIDE SEQUENCE</scope>
    <source>
        <tissue evidence="1">Fresh leaf tissue</tissue>
    </source>
</reference>
<protein>
    <submittedName>
        <fullName evidence="1">Uncharacterized protein</fullName>
    </submittedName>
</protein>